<dbReference type="InterPro" id="IPR021327">
    <property type="entry name" value="DUF2934"/>
</dbReference>
<dbReference type="RefSeq" id="WP_166936983.1">
    <property type="nucleotide sequence ID" value="NZ_BAAADD010000008.1"/>
</dbReference>
<feature type="region of interest" description="Disordered" evidence="1">
    <location>
        <begin position="1"/>
        <end position="116"/>
    </location>
</feature>
<reference evidence="2 3" key="1">
    <citation type="journal article" date="2019" name="Int. J. Syst. Evol. Microbiol.">
        <title>The Global Catalogue of Microorganisms (GCM) 10K type strain sequencing project: providing services to taxonomists for standard genome sequencing and annotation.</title>
        <authorList>
            <consortium name="The Broad Institute Genomics Platform"/>
            <consortium name="The Broad Institute Genome Sequencing Center for Infectious Disease"/>
            <person name="Wu L."/>
            <person name="Ma J."/>
        </authorList>
    </citation>
    <scope>NUCLEOTIDE SEQUENCE [LARGE SCALE GENOMIC DNA]</scope>
    <source>
        <strain evidence="2 3">JCM 15089</strain>
    </source>
</reference>
<proteinExistence type="predicted"/>
<keyword evidence="3" id="KW-1185">Reference proteome</keyword>
<gene>
    <name evidence="2" type="ORF">GCM10008942_31230</name>
</gene>
<comment type="caution">
    <text evidence="2">The sequence shown here is derived from an EMBL/GenBank/DDBJ whole genome shotgun (WGS) entry which is preliminary data.</text>
</comment>
<evidence type="ECO:0008006" key="4">
    <source>
        <dbReference type="Google" id="ProtNLM"/>
    </source>
</evidence>
<dbReference type="Pfam" id="PF11154">
    <property type="entry name" value="DUF2934"/>
    <property type="match status" value="1"/>
</dbReference>
<protein>
    <recommendedName>
        <fullName evidence="4">DUF2934 domain-containing protein</fullName>
    </recommendedName>
</protein>
<feature type="compositionally biased region" description="Polar residues" evidence="1">
    <location>
        <begin position="61"/>
        <end position="71"/>
    </location>
</feature>
<name>A0ABN1F2F5_9PROT</name>
<feature type="compositionally biased region" description="Basic and acidic residues" evidence="1">
    <location>
        <begin position="1"/>
        <end position="29"/>
    </location>
</feature>
<evidence type="ECO:0000313" key="2">
    <source>
        <dbReference type="EMBL" id="GAA0580085.1"/>
    </source>
</evidence>
<sequence>MEREDRIRERAHALWEEEGRPEGRREQHWQRACAEIDAETRHAGTKSGIPNVPAAGGNPEGISQTGTTASSGLVGADPLDQGYPNTMGVDDLNVAGDLSDPSDNRLSTGRSKLVGT</sequence>
<dbReference type="Proteomes" id="UP001499951">
    <property type="component" value="Unassembled WGS sequence"/>
</dbReference>
<dbReference type="EMBL" id="BAAADD010000008">
    <property type="protein sequence ID" value="GAA0580085.1"/>
    <property type="molecule type" value="Genomic_DNA"/>
</dbReference>
<evidence type="ECO:0000313" key="3">
    <source>
        <dbReference type="Proteomes" id="UP001499951"/>
    </source>
</evidence>
<organism evidence="2 3">
    <name type="scientific">Rhizomicrobium electricum</name>
    <dbReference type="NCBI Taxonomy" id="480070"/>
    <lineage>
        <taxon>Bacteria</taxon>
        <taxon>Pseudomonadati</taxon>
        <taxon>Pseudomonadota</taxon>
        <taxon>Alphaproteobacteria</taxon>
        <taxon>Micropepsales</taxon>
        <taxon>Micropepsaceae</taxon>
        <taxon>Rhizomicrobium</taxon>
    </lineage>
</organism>
<evidence type="ECO:0000256" key="1">
    <source>
        <dbReference type="SAM" id="MobiDB-lite"/>
    </source>
</evidence>
<accession>A0ABN1F2F5</accession>